<dbReference type="Gene3D" id="1.10.3090.10">
    <property type="entry name" value="cca-adding enzyme, domain 2"/>
    <property type="match status" value="1"/>
</dbReference>
<keyword evidence="7" id="KW-0460">Magnesium</keyword>
<evidence type="ECO:0000256" key="7">
    <source>
        <dbReference type="ARBA" id="ARBA00022842"/>
    </source>
</evidence>
<reference evidence="11 12" key="1">
    <citation type="submission" date="2017-07" db="EMBL/GenBank/DDBJ databases">
        <title>Phylogenetic study on the rhizospheric bacterium Ochrobactrum sp. A44.</title>
        <authorList>
            <person name="Krzyzanowska D.M."/>
            <person name="Ossowicki A."/>
            <person name="Rajewska M."/>
            <person name="Maciag T."/>
            <person name="Kaczynski Z."/>
            <person name="Czerwicka M."/>
            <person name="Jafra S."/>
        </authorList>
    </citation>
    <scope>NUCLEOTIDE SEQUENCE [LARGE SCALE GENOMIC DNA]</scope>
    <source>
        <strain evidence="11 12">A44</strain>
    </source>
</reference>
<evidence type="ECO:0000256" key="4">
    <source>
        <dbReference type="ARBA" id="ARBA00022695"/>
    </source>
</evidence>
<evidence type="ECO:0000256" key="1">
    <source>
        <dbReference type="ARBA" id="ARBA00001946"/>
    </source>
</evidence>
<dbReference type="PANTHER" id="PTHR46173:SF1">
    <property type="entry name" value="CCA TRNA NUCLEOTIDYLTRANSFERASE 1, MITOCHONDRIAL"/>
    <property type="match status" value="1"/>
</dbReference>
<feature type="domain" description="tRNA nucleotidyltransferase/poly(A) polymerase RNA and SrmB- binding" evidence="10">
    <location>
        <begin position="196"/>
        <end position="246"/>
    </location>
</feature>
<dbReference type="InterPro" id="IPR050264">
    <property type="entry name" value="Bact_CCA-adding_enz_type3_sf"/>
</dbReference>
<dbReference type="GO" id="GO:0008033">
    <property type="term" value="P:tRNA processing"/>
    <property type="evidence" value="ECO:0007669"/>
    <property type="project" value="UniProtKB-KW"/>
</dbReference>
<organism evidence="11 12">
    <name type="scientific">Ochrobactrum quorumnocens</name>
    <dbReference type="NCBI Taxonomy" id="271865"/>
    <lineage>
        <taxon>Bacteria</taxon>
        <taxon>Pseudomonadati</taxon>
        <taxon>Pseudomonadota</taxon>
        <taxon>Alphaproteobacteria</taxon>
        <taxon>Hyphomicrobiales</taxon>
        <taxon>Brucellaceae</taxon>
        <taxon>Brucella/Ochrobactrum group</taxon>
        <taxon>Ochrobactrum</taxon>
    </lineage>
</organism>
<evidence type="ECO:0000313" key="12">
    <source>
        <dbReference type="Proteomes" id="UP000215256"/>
    </source>
</evidence>
<dbReference type="PANTHER" id="PTHR46173">
    <property type="entry name" value="CCA TRNA NUCLEOTIDYLTRANSFERASE 1, MITOCHONDRIAL"/>
    <property type="match status" value="1"/>
</dbReference>
<name>A0A248UL62_9HYPH</name>
<dbReference type="InterPro" id="IPR002646">
    <property type="entry name" value="PolA_pol_head_dom"/>
</dbReference>
<keyword evidence="5" id="KW-0479">Metal-binding</keyword>
<comment type="similarity">
    <text evidence="8">Belongs to the tRNA nucleotidyltransferase/poly(A) polymerase family.</text>
</comment>
<comment type="cofactor">
    <cofactor evidence="1">
        <name>Mg(2+)</name>
        <dbReference type="ChEBI" id="CHEBI:18420"/>
    </cofactor>
</comment>
<keyword evidence="4" id="KW-0548">Nucleotidyltransferase</keyword>
<dbReference type="InterPro" id="IPR043519">
    <property type="entry name" value="NT_sf"/>
</dbReference>
<keyword evidence="6" id="KW-0547">Nucleotide-binding</keyword>
<evidence type="ECO:0000259" key="9">
    <source>
        <dbReference type="Pfam" id="PF01743"/>
    </source>
</evidence>
<evidence type="ECO:0000256" key="5">
    <source>
        <dbReference type="ARBA" id="ARBA00022723"/>
    </source>
</evidence>
<evidence type="ECO:0000313" key="11">
    <source>
        <dbReference type="EMBL" id="ASV87408.1"/>
    </source>
</evidence>
<dbReference type="GO" id="GO:0016779">
    <property type="term" value="F:nucleotidyltransferase activity"/>
    <property type="evidence" value="ECO:0007669"/>
    <property type="project" value="UniProtKB-KW"/>
</dbReference>
<evidence type="ECO:0000256" key="3">
    <source>
        <dbReference type="ARBA" id="ARBA00022694"/>
    </source>
</evidence>
<evidence type="ECO:0000256" key="6">
    <source>
        <dbReference type="ARBA" id="ARBA00022741"/>
    </source>
</evidence>
<dbReference type="InterPro" id="IPR032828">
    <property type="entry name" value="PolyA_RNA-bd"/>
</dbReference>
<evidence type="ECO:0000256" key="2">
    <source>
        <dbReference type="ARBA" id="ARBA00022679"/>
    </source>
</evidence>
<dbReference type="AlphaFoldDB" id="A0A248UL62"/>
<feature type="domain" description="Poly A polymerase head" evidence="9">
    <location>
        <begin position="37"/>
        <end position="159"/>
    </location>
</feature>
<sequence length="427" mass="47413">MSETLIHSINISSRADWLKAKPLQALFAALNRDGGEARVVGGAVRNTLLGTKVSDIDLATTHLPQDTVRLAQEAGFKPVPTGIEHGTVTVVVQGQPFEVTTLRKDIETDGRHAKVAFGTDWKTDAERRDFTINALYATVDGEVIDFVGGLADIETRTLRFIGDAEARIREDYLRILRFFRFFAWYGSGRPETDGLRASARLKDGLDQLSAERVWSELKKLLAAPDPSRALLWMRQAGVLTAILPESEKWGIDSIHGLVRTEGDLGWPIDALLRLESIIPPDTARVNAMGKRLKMSNAERARLEAWARTEIIKPEMSEQALKKLVYRGSKQAVLDRIQLSYAQARNEAIGSDEAMIRAGGFARLLDAVQSYEAPVFPVTGGDLLRLGFEKGPVLGEKLRELETLWIDSGFSLDHEALLDKLDRNKMND</sequence>
<dbReference type="KEGG" id="och:CES85_1786"/>
<protein>
    <submittedName>
        <fullName evidence="11">Poly A polymerase head domain protein</fullName>
    </submittedName>
</protein>
<dbReference type="EMBL" id="CP022604">
    <property type="protein sequence ID" value="ASV87408.1"/>
    <property type="molecule type" value="Genomic_DNA"/>
</dbReference>
<dbReference type="CDD" id="cd05398">
    <property type="entry name" value="NT_ClassII-CCAase"/>
    <property type="match status" value="1"/>
</dbReference>
<dbReference type="GO" id="GO:0046872">
    <property type="term" value="F:metal ion binding"/>
    <property type="evidence" value="ECO:0007669"/>
    <property type="project" value="UniProtKB-KW"/>
</dbReference>
<dbReference type="GO" id="GO:0000049">
    <property type="term" value="F:tRNA binding"/>
    <property type="evidence" value="ECO:0007669"/>
    <property type="project" value="TreeGrafter"/>
</dbReference>
<proteinExistence type="inferred from homology"/>
<dbReference type="Pfam" id="PF01743">
    <property type="entry name" value="PolyA_pol"/>
    <property type="match status" value="1"/>
</dbReference>
<evidence type="ECO:0000259" key="10">
    <source>
        <dbReference type="Pfam" id="PF12627"/>
    </source>
</evidence>
<dbReference type="Proteomes" id="UP000215256">
    <property type="component" value="Chromosome 1"/>
</dbReference>
<keyword evidence="8" id="KW-0694">RNA-binding</keyword>
<evidence type="ECO:0000256" key="8">
    <source>
        <dbReference type="RuleBase" id="RU003953"/>
    </source>
</evidence>
<dbReference type="SUPFAM" id="SSF81301">
    <property type="entry name" value="Nucleotidyltransferase"/>
    <property type="match status" value="1"/>
</dbReference>
<accession>A0A248UL62</accession>
<gene>
    <name evidence="11" type="ORF">CES85_1786</name>
</gene>
<dbReference type="SUPFAM" id="SSF81891">
    <property type="entry name" value="Poly A polymerase C-terminal region-like"/>
    <property type="match status" value="1"/>
</dbReference>
<dbReference type="Pfam" id="PF12627">
    <property type="entry name" value="PolyA_pol_RNAbd"/>
    <property type="match status" value="1"/>
</dbReference>
<keyword evidence="2 8" id="KW-0808">Transferase</keyword>
<keyword evidence="3" id="KW-0819">tRNA processing</keyword>
<dbReference type="GO" id="GO:0000166">
    <property type="term" value="F:nucleotide binding"/>
    <property type="evidence" value="ECO:0007669"/>
    <property type="project" value="UniProtKB-KW"/>
</dbReference>
<dbReference type="Gene3D" id="3.30.460.10">
    <property type="entry name" value="Beta Polymerase, domain 2"/>
    <property type="match status" value="1"/>
</dbReference>